<dbReference type="Proteomes" id="UP000195514">
    <property type="component" value="Chromosome I"/>
</dbReference>
<dbReference type="InterPro" id="IPR033248">
    <property type="entry name" value="Transketolase_C"/>
</dbReference>
<dbReference type="Pfam" id="PF02779">
    <property type="entry name" value="Transket_pyr"/>
    <property type="match status" value="1"/>
</dbReference>
<dbReference type="Pfam" id="PF02780">
    <property type="entry name" value="Transketolase_C"/>
    <property type="match status" value="1"/>
</dbReference>
<evidence type="ECO:0000313" key="6">
    <source>
        <dbReference type="Proteomes" id="UP000195514"/>
    </source>
</evidence>
<dbReference type="InterPro" id="IPR029061">
    <property type="entry name" value="THDP-binding"/>
</dbReference>
<feature type="domain" description="Transketolase-like pyrimidine-binding" evidence="4">
    <location>
        <begin position="4"/>
        <end position="179"/>
    </location>
</feature>
<dbReference type="SUPFAM" id="SSF52518">
    <property type="entry name" value="Thiamin diphosphate-binding fold (THDP-binding)"/>
    <property type="match status" value="1"/>
</dbReference>
<dbReference type="PANTHER" id="PTHR43257">
    <property type="entry name" value="PYRUVATE DEHYDROGENASE E1 COMPONENT BETA SUBUNIT"/>
    <property type="match status" value="1"/>
</dbReference>
<accession>A0A1Y6K0Y4</accession>
<dbReference type="EMBL" id="LT859958">
    <property type="protein sequence ID" value="SMX53301.1"/>
    <property type="molecule type" value="Genomic_DNA"/>
</dbReference>
<evidence type="ECO:0000313" key="5">
    <source>
        <dbReference type="EMBL" id="SMX53301.1"/>
    </source>
</evidence>
<evidence type="ECO:0000256" key="3">
    <source>
        <dbReference type="ARBA" id="ARBA00023052"/>
    </source>
</evidence>
<dbReference type="EC" id="1.2.4.4" evidence="5"/>
<keyword evidence="2 5" id="KW-0560">Oxidoreductase</keyword>
<reference evidence="6" key="1">
    <citation type="submission" date="2017-05" db="EMBL/GenBank/DDBJ databases">
        <authorList>
            <person name="Kirkegaard R."/>
            <person name="Mcilroy J S."/>
        </authorList>
    </citation>
    <scope>NUCLEOTIDE SEQUENCE [LARGE SCALE GENOMIC DNA]</scope>
</reference>
<dbReference type="OrthoDB" id="8732661at2"/>
<evidence type="ECO:0000259" key="4">
    <source>
        <dbReference type="SMART" id="SM00861"/>
    </source>
</evidence>
<dbReference type="InterPro" id="IPR009014">
    <property type="entry name" value="Transketo_C/PFOR_II"/>
</dbReference>
<dbReference type="PANTHER" id="PTHR43257:SF2">
    <property type="entry name" value="PYRUVATE DEHYDROGENASE E1 COMPONENT SUBUNIT BETA"/>
    <property type="match status" value="1"/>
</dbReference>
<sequence length="329" mass="36166">MAEITLIEAIRQAMDEELARDERVFIIGEDVGVRGGVFRATQGLFEKYGESRVIDSPLAELSIVGVGIGAAVYGKRPICEIQFADFIYPAFNQIVSEAAKMYYRSNGQWSVPMVIRAPYGGGIGGGLYHSQSVEALFTQVPGLKVVIPSTPFDAKGLLKSAVRDPNPVLFFEPKKGYRLIKGEVPEDDREYTVPIGPAKITREGQDLSVFAYGMMHHYAKQAAEVVAKEGIDVELVDLRTLYPVDRETILKSVQKTSKALIVHEDNLTGGYGAEVAATIAEWGFMDLDAPVRRLAGPDVPAVPFSHPMQEWFMINPEKIADAIRELAAF</sequence>
<dbReference type="RefSeq" id="WP_087861246.1">
    <property type="nucleotide sequence ID" value="NZ_LT859958.1"/>
</dbReference>
<dbReference type="GO" id="GO:0003863">
    <property type="term" value="F:branched-chain 2-oxo acid dehydrogenase activity"/>
    <property type="evidence" value="ECO:0007669"/>
    <property type="project" value="UniProtKB-EC"/>
</dbReference>
<comment type="cofactor">
    <cofactor evidence="1">
        <name>thiamine diphosphate</name>
        <dbReference type="ChEBI" id="CHEBI:58937"/>
    </cofactor>
</comment>
<protein>
    <submittedName>
        <fullName evidence="5">2-oxoisovalerate dehydrogenase subunit beta</fullName>
        <ecNumber evidence="5">1.2.4.4</ecNumber>
    </submittedName>
</protein>
<dbReference type="Gene3D" id="3.40.50.970">
    <property type="match status" value="1"/>
</dbReference>
<dbReference type="InterPro" id="IPR005475">
    <property type="entry name" value="Transketolase-like_Pyr-bd"/>
</dbReference>
<dbReference type="SMART" id="SM00861">
    <property type="entry name" value="Transket_pyr"/>
    <property type="match status" value="1"/>
</dbReference>
<dbReference type="FunFam" id="3.40.50.920:FF:000001">
    <property type="entry name" value="Pyruvate dehydrogenase E1 beta subunit"/>
    <property type="match status" value="1"/>
</dbReference>
<dbReference type="AlphaFoldDB" id="A0A1Y6K0Y4"/>
<evidence type="ECO:0000256" key="1">
    <source>
        <dbReference type="ARBA" id="ARBA00001964"/>
    </source>
</evidence>
<gene>
    <name evidence="5" type="primary">bfmBAB</name>
    <name evidence="5" type="ORF">CFX1CAM_0235</name>
</gene>
<evidence type="ECO:0000256" key="2">
    <source>
        <dbReference type="ARBA" id="ARBA00023002"/>
    </source>
</evidence>
<dbReference type="CDD" id="cd07036">
    <property type="entry name" value="TPP_PYR_E1-PDHc-beta_like"/>
    <property type="match status" value="1"/>
</dbReference>
<dbReference type="FunFam" id="3.40.50.970:FF:000001">
    <property type="entry name" value="Pyruvate dehydrogenase E1 beta subunit"/>
    <property type="match status" value="1"/>
</dbReference>
<keyword evidence="3" id="KW-0786">Thiamine pyrophosphate</keyword>
<proteinExistence type="predicted"/>
<organism evidence="5 6">
    <name type="scientific">Candidatus Brevifilum fermentans</name>
    <dbReference type="NCBI Taxonomy" id="1986204"/>
    <lineage>
        <taxon>Bacteria</taxon>
        <taxon>Bacillati</taxon>
        <taxon>Chloroflexota</taxon>
        <taxon>Anaerolineae</taxon>
        <taxon>Anaerolineales</taxon>
        <taxon>Anaerolineaceae</taxon>
        <taxon>Candidatus Brevifilum</taxon>
    </lineage>
</organism>
<dbReference type="NCBIfam" id="NF006667">
    <property type="entry name" value="PRK09212.1"/>
    <property type="match status" value="1"/>
</dbReference>
<dbReference type="SUPFAM" id="SSF52922">
    <property type="entry name" value="TK C-terminal domain-like"/>
    <property type="match status" value="1"/>
</dbReference>
<name>A0A1Y6K0Y4_9CHLR</name>
<keyword evidence="6" id="KW-1185">Reference proteome</keyword>
<dbReference type="KEGG" id="abat:CFX1CAM_0235"/>
<dbReference type="Gene3D" id="3.40.50.920">
    <property type="match status" value="1"/>
</dbReference>